<dbReference type="SUPFAM" id="SSF46785">
    <property type="entry name" value="Winged helix' DNA-binding domain"/>
    <property type="match status" value="1"/>
</dbReference>
<keyword evidence="2" id="KW-0805">Transcription regulation</keyword>
<dbReference type="InterPro" id="IPR000847">
    <property type="entry name" value="LysR_HTH_N"/>
</dbReference>
<evidence type="ECO:0000256" key="1">
    <source>
        <dbReference type="ARBA" id="ARBA00009437"/>
    </source>
</evidence>
<dbReference type="Gene3D" id="1.10.10.10">
    <property type="entry name" value="Winged helix-like DNA-binding domain superfamily/Winged helix DNA-binding domain"/>
    <property type="match status" value="1"/>
</dbReference>
<dbReference type="Pfam" id="PF03466">
    <property type="entry name" value="LysR_substrate"/>
    <property type="match status" value="1"/>
</dbReference>
<protein>
    <submittedName>
        <fullName evidence="6">LysR family transcriptional regulator</fullName>
    </submittedName>
</protein>
<evidence type="ECO:0000313" key="6">
    <source>
        <dbReference type="EMBL" id="WEK04504.1"/>
    </source>
</evidence>
<evidence type="ECO:0000256" key="4">
    <source>
        <dbReference type="ARBA" id="ARBA00023163"/>
    </source>
</evidence>
<comment type="similarity">
    <text evidence="1">Belongs to the LysR transcriptional regulatory family.</text>
</comment>
<dbReference type="Pfam" id="PF00126">
    <property type="entry name" value="HTH_1"/>
    <property type="match status" value="1"/>
</dbReference>
<feature type="domain" description="HTH lysR-type" evidence="5">
    <location>
        <begin position="1"/>
        <end position="56"/>
    </location>
</feature>
<keyword evidence="3" id="KW-0238">DNA-binding</keyword>
<dbReference type="PROSITE" id="PS50931">
    <property type="entry name" value="HTH_LYSR"/>
    <property type="match status" value="1"/>
</dbReference>
<gene>
    <name evidence="6" type="ORF">P0Y65_20400</name>
</gene>
<reference evidence="6" key="1">
    <citation type="submission" date="2023-03" db="EMBL/GenBank/DDBJ databases">
        <title>Andean soil-derived lignocellulolytic bacterial consortium as a source of novel taxa and putative plastic-active enzymes.</title>
        <authorList>
            <person name="Diaz-Garcia L."/>
            <person name="Chuvochina M."/>
            <person name="Feuerriegel G."/>
            <person name="Bunk B."/>
            <person name="Sproer C."/>
            <person name="Streit W.R."/>
            <person name="Rodriguez L.M."/>
            <person name="Overmann J."/>
            <person name="Jimenez D.J."/>
        </authorList>
    </citation>
    <scope>NUCLEOTIDE SEQUENCE</scope>
    <source>
        <strain evidence="6">MAG 4196</strain>
    </source>
</reference>
<dbReference type="Proteomes" id="UP001217476">
    <property type="component" value="Chromosome"/>
</dbReference>
<dbReference type="AlphaFoldDB" id="A0AAJ5VW55"/>
<sequence length="290" mass="31420">MKELRQFVEVAGRRSISLAARHLNISQSALSRAMQKLEESYGASLFVRTGGGMELSPSGVTLYGHALRVLPVLDQARDEIEQLQGRSRASIRIVAGDLWGFAILPAVMSRFAGTHPDIVVHLGIADESKRLEGLRNGTFDLAFGTLSTRYGAALDVVFEPLTQQGTNVYCDLHHPLATRSVVSTEDLTGCRWISSGYEDPSDTTLPGRQRRDYAVRADTLLTALQILKGSQFLMSGSSGFAALFRQYGIVPLALEDVGAGSHSGAIYFERTLSNPSVSQFLATARQATAT</sequence>
<evidence type="ECO:0000259" key="5">
    <source>
        <dbReference type="PROSITE" id="PS50931"/>
    </source>
</evidence>
<dbReference type="GO" id="GO:0003700">
    <property type="term" value="F:DNA-binding transcription factor activity"/>
    <property type="evidence" value="ECO:0007669"/>
    <property type="project" value="InterPro"/>
</dbReference>
<dbReference type="Gene3D" id="3.40.190.10">
    <property type="entry name" value="Periplasmic binding protein-like II"/>
    <property type="match status" value="2"/>
</dbReference>
<evidence type="ECO:0000313" key="7">
    <source>
        <dbReference type="Proteomes" id="UP001217476"/>
    </source>
</evidence>
<organism evidence="6 7">
    <name type="scientific">Candidatus Devosia phytovorans</name>
    <dbReference type="NCBI Taxonomy" id="3121372"/>
    <lineage>
        <taxon>Bacteria</taxon>
        <taxon>Pseudomonadati</taxon>
        <taxon>Pseudomonadota</taxon>
        <taxon>Alphaproteobacteria</taxon>
        <taxon>Hyphomicrobiales</taxon>
        <taxon>Devosiaceae</taxon>
        <taxon>Devosia</taxon>
    </lineage>
</organism>
<dbReference type="InterPro" id="IPR005119">
    <property type="entry name" value="LysR_subst-bd"/>
</dbReference>
<dbReference type="GO" id="GO:0003677">
    <property type="term" value="F:DNA binding"/>
    <property type="evidence" value="ECO:0007669"/>
    <property type="project" value="UniProtKB-KW"/>
</dbReference>
<dbReference type="SUPFAM" id="SSF53850">
    <property type="entry name" value="Periplasmic binding protein-like II"/>
    <property type="match status" value="1"/>
</dbReference>
<dbReference type="InterPro" id="IPR036390">
    <property type="entry name" value="WH_DNA-bd_sf"/>
</dbReference>
<dbReference type="EMBL" id="CP119312">
    <property type="protein sequence ID" value="WEK04504.1"/>
    <property type="molecule type" value="Genomic_DNA"/>
</dbReference>
<dbReference type="InterPro" id="IPR050950">
    <property type="entry name" value="HTH-type_LysR_regulators"/>
</dbReference>
<dbReference type="PANTHER" id="PTHR30419:SF8">
    <property type="entry name" value="NITROGEN ASSIMILATION TRANSCRIPTIONAL ACTIVATOR-RELATED"/>
    <property type="match status" value="1"/>
</dbReference>
<evidence type="ECO:0000256" key="3">
    <source>
        <dbReference type="ARBA" id="ARBA00023125"/>
    </source>
</evidence>
<proteinExistence type="inferred from homology"/>
<keyword evidence="4" id="KW-0804">Transcription</keyword>
<name>A0AAJ5VW55_9HYPH</name>
<evidence type="ECO:0000256" key="2">
    <source>
        <dbReference type="ARBA" id="ARBA00023015"/>
    </source>
</evidence>
<accession>A0AAJ5VW55</accession>
<dbReference type="PANTHER" id="PTHR30419">
    <property type="entry name" value="HTH-TYPE TRANSCRIPTIONAL REGULATOR YBHD"/>
    <property type="match status" value="1"/>
</dbReference>
<dbReference type="PRINTS" id="PR00039">
    <property type="entry name" value="HTHLYSR"/>
</dbReference>
<dbReference type="GO" id="GO:0005829">
    <property type="term" value="C:cytosol"/>
    <property type="evidence" value="ECO:0007669"/>
    <property type="project" value="TreeGrafter"/>
</dbReference>
<dbReference type="InterPro" id="IPR036388">
    <property type="entry name" value="WH-like_DNA-bd_sf"/>
</dbReference>